<accession>A0A814MUE7</accession>
<sequence length="422" mass="49801">MLLTYHPRIDCNYGRYLLINNSKFSRVHDGTGSVLMWYLGLLNIAYKLNLTLINFDWIVGHTSDENNIEREKYWLFDHWHIPYSAYQSCPNNSLIKKNFFSYDLISNQTLEQHYKGKQPFEINSHLKKKFSQFLIKLPIKNAGFTFYSNRTLTISSSLMELGIVMEIRWWLQHRKLYQYPHGVWAGSSISSINQPIDDFSSFHSNHLSSSSSCSNIDFEKSFLIGVHIRQGDVIKRNRKGEIIFGILQRYISISAYPPLLTFLIESLPKEIRMKYFLTIYSEGHPNDFNSLLIQLKNTFPESHCRISLVLNGRTSETFNRLLRDDILIYAHSTFSLASGIFNSRQLKIGPFHNRQRVHGMRNFIGLKLNENHTKFYLTNEKKSLIQQRISYVWKEKQKQQHSFLPLWLNNYSKNYSEQFMFI</sequence>
<dbReference type="Proteomes" id="UP000663852">
    <property type="component" value="Unassembled WGS sequence"/>
</dbReference>
<proteinExistence type="predicted"/>
<dbReference type="EMBL" id="CAJNOR010001144">
    <property type="protein sequence ID" value="CAF1084569.1"/>
    <property type="molecule type" value="Genomic_DNA"/>
</dbReference>
<comment type="caution">
    <text evidence="1">The sequence shown here is derived from an EMBL/GenBank/DDBJ whole genome shotgun (WGS) entry which is preliminary data.</text>
</comment>
<protein>
    <submittedName>
        <fullName evidence="1">Uncharacterized protein</fullName>
    </submittedName>
</protein>
<dbReference type="OrthoDB" id="9975117at2759"/>
<evidence type="ECO:0000313" key="3">
    <source>
        <dbReference type="Proteomes" id="UP000663828"/>
    </source>
</evidence>
<dbReference type="AlphaFoldDB" id="A0A814MUE7"/>
<gene>
    <name evidence="2" type="ORF">EDS130_LOCUS26105</name>
    <name evidence="1" type="ORF">XAT740_LOCUS17504</name>
</gene>
<dbReference type="Proteomes" id="UP000663828">
    <property type="component" value="Unassembled WGS sequence"/>
</dbReference>
<organism evidence="1 3">
    <name type="scientific">Adineta ricciae</name>
    <name type="common">Rotifer</name>
    <dbReference type="NCBI Taxonomy" id="249248"/>
    <lineage>
        <taxon>Eukaryota</taxon>
        <taxon>Metazoa</taxon>
        <taxon>Spiralia</taxon>
        <taxon>Gnathifera</taxon>
        <taxon>Rotifera</taxon>
        <taxon>Eurotatoria</taxon>
        <taxon>Bdelloidea</taxon>
        <taxon>Adinetida</taxon>
        <taxon>Adinetidae</taxon>
        <taxon>Adineta</taxon>
    </lineage>
</organism>
<name>A0A814MUE7_ADIRI</name>
<reference evidence="1" key="1">
    <citation type="submission" date="2021-02" db="EMBL/GenBank/DDBJ databases">
        <authorList>
            <person name="Nowell W R."/>
        </authorList>
    </citation>
    <scope>NUCLEOTIDE SEQUENCE</scope>
</reference>
<evidence type="ECO:0000313" key="1">
    <source>
        <dbReference type="EMBL" id="CAF1084569.1"/>
    </source>
</evidence>
<dbReference type="EMBL" id="CAJNOJ010000157">
    <property type="protein sequence ID" value="CAF1215213.1"/>
    <property type="molecule type" value="Genomic_DNA"/>
</dbReference>
<evidence type="ECO:0000313" key="2">
    <source>
        <dbReference type="EMBL" id="CAF1215213.1"/>
    </source>
</evidence>
<keyword evidence="3" id="KW-1185">Reference proteome</keyword>